<proteinExistence type="predicted"/>
<accession>A0ABV2BYG4</accession>
<reference evidence="1 2" key="1">
    <citation type="submission" date="2024-06" db="EMBL/GenBank/DDBJ databases">
        <authorList>
            <person name="Li F."/>
        </authorList>
    </citation>
    <scope>NUCLEOTIDE SEQUENCE [LARGE SCALE GENOMIC DNA]</scope>
    <source>
        <strain evidence="1 2">GXAS 311</strain>
    </source>
</reference>
<name>A0ABV2BYG4_9GAMM</name>
<dbReference type="Proteomes" id="UP001548189">
    <property type="component" value="Unassembled WGS sequence"/>
</dbReference>
<keyword evidence="2" id="KW-1185">Reference proteome</keyword>
<comment type="caution">
    <text evidence="1">The sequence shown here is derived from an EMBL/GenBank/DDBJ whole genome shotgun (WGS) entry which is preliminary data.</text>
</comment>
<evidence type="ECO:0000313" key="1">
    <source>
        <dbReference type="EMBL" id="MET1256970.1"/>
    </source>
</evidence>
<evidence type="ECO:0000313" key="2">
    <source>
        <dbReference type="Proteomes" id="UP001548189"/>
    </source>
</evidence>
<organism evidence="1 2">
    <name type="scientific">Aliikangiella maris</name>
    <dbReference type="NCBI Taxonomy" id="3162458"/>
    <lineage>
        <taxon>Bacteria</taxon>
        <taxon>Pseudomonadati</taxon>
        <taxon>Pseudomonadota</taxon>
        <taxon>Gammaproteobacteria</taxon>
        <taxon>Oceanospirillales</taxon>
        <taxon>Pleioneaceae</taxon>
        <taxon>Aliikangiella</taxon>
    </lineage>
</organism>
<protein>
    <submittedName>
        <fullName evidence="1">Uncharacterized protein</fullName>
    </submittedName>
</protein>
<dbReference type="EMBL" id="JBEVCJ010000031">
    <property type="protein sequence ID" value="MET1256970.1"/>
    <property type="molecule type" value="Genomic_DNA"/>
</dbReference>
<sequence>MTFKVEKIENGYAAYFPFDLKDSFKSVFKSAKWNRYSKRWEVGPRSKKRLDQWMDEAKELAKDIEVTEALEMTETELFNLRSELEKIKRSLAIEKGIQNKLSESIWVLSEAKNELDLLSKKLNDEKVITLQKQAQAKELLEKACRIENILDAQRNMARLIHNVGRVAREQYDEQLEIIKKTKENLASIGLKSKGIDVLYDMNFNRPDRDKPDDVKFHHLIEITEIEDDESN</sequence>
<gene>
    <name evidence="1" type="ORF">ABVT43_17640</name>
</gene>